<dbReference type="InterPro" id="IPR050400">
    <property type="entry name" value="Bact_Cytoskel_RodZ"/>
</dbReference>
<dbReference type="InterPro" id="IPR025194">
    <property type="entry name" value="RodZ-like_C"/>
</dbReference>
<dbReference type="InterPro" id="IPR001387">
    <property type="entry name" value="Cro/C1-type_HTH"/>
</dbReference>
<dbReference type="InterPro" id="IPR010982">
    <property type="entry name" value="Lambda_DNA-bd_dom_sf"/>
</dbReference>
<keyword evidence="2" id="KW-0472">Membrane</keyword>
<evidence type="ECO:0000313" key="5">
    <source>
        <dbReference type="Proteomes" id="UP000788153"/>
    </source>
</evidence>
<organism evidence="4 5">
    <name type="scientific">Sphingomonas japonica</name>
    <dbReference type="NCBI Taxonomy" id="511662"/>
    <lineage>
        <taxon>Bacteria</taxon>
        <taxon>Pseudomonadati</taxon>
        <taxon>Pseudomonadota</taxon>
        <taxon>Alphaproteobacteria</taxon>
        <taxon>Sphingomonadales</taxon>
        <taxon>Sphingomonadaceae</taxon>
        <taxon>Sphingomonas</taxon>
    </lineage>
</organism>
<evidence type="ECO:0000256" key="1">
    <source>
        <dbReference type="SAM" id="MobiDB-lite"/>
    </source>
</evidence>
<dbReference type="PANTHER" id="PTHR34475:SF1">
    <property type="entry name" value="CYTOSKELETON PROTEIN RODZ"/>
    <property type="match status" value="1"/>
</dbReference>
<protein>
    <submittedName>
        <fullName evidence="4">Transcriptional regulator with XRE-family HTH domain</fullName>
    </submittedName>
</protein>
<name>A0ABX0U124_9SPHN</name>
<dbReference type="RefSeq" id="WP_140048190.1">
    <property type="nucleotide sequence ID" value="NZ_BAAAEV010000001.1"/>
</dbReference>
<dbReference type="Gene3D" id="1.10.260.40">
    <property type="entry name" value="lambda repressor-like DNA-binding domains"/>
    <property type="match status" value="1"/>
</dbReference>
<dbReference type="Pfam" id="PF13464">
    <property type="entry name" value="RodZ_C"/>
    <property type="match status" value="1"/>
</dbReference>
<evidence type="ECO:0000259" key="3">
    <source>
        <dbReference type="Pfam" id="PF13464"/>
    </source>
</evidence>
<keyword evidence="5" id="KW-1185">Reference proteome</keyword>
<feature type="compositionally biased region" description="Basic and acidic residues" evidence="1">
    <location>
        <begin position="89"/>
        <end position="100"/>
    </location>
</feature>
<feature type="region of interest" description="Disordered" evidence="1">
    <location>
        <begin position="89"/>
        <end position="108"/>
    </location>
</feature>
<evidence type="ECO:0000256" key="2">
    <source>
        <dbReference type="SAM" id="Phobius"/>
    </source>
</evidence>
<dbReference type="Pfam" id="PF13413">
    <property type="entry name" value="HTH_25"/>
    <property type="match status" value="1"/>
</dbReference>
<dbReference type="EMBL" id="JAASQP010000001">
    <property type="protein sequence ID" value="NIJ23006.1"/>
    <property type="molecule type" value="Genomic_DNA"/>
</dbReference>
<accession>A0ABX0U124</accession>
<comment type="caution">
    <text evidence="4">The sequence shown here is derived from an EMBL/GenBank/DDBJ whole genome shotgun (WGS) entry which is preliminary data.</text>
</comment>
<gene>
    <name evidence="4" type="ORF">FHT01_000548</name>
</gene>
<keyword evidence="2" id="KW-0812">Transmembrane</keyword>
<feature type="transmembrane region" description="Helical" evidence="2">
    <location>
        <begin position="114"/>
        <end position="134"/>
    </location>
</feature>
<dbReference type="PANTHER" id="PTHR34475">
    <property type="match status" value="1"/>
</dbReference>
<keyword evidence="2" id="KW-1133">Transmembrane helix</keyword>
<dbReference type="Proteomes" id="UP000788153">
    <property type="component" value="Unassembled WGS sequence"/>
</dbReference>
<sequence length="270" mass="28050">MTDSEADDAQARGPQSVGERLLAAREEQKLDLADIAQRTRIPLRHLQAIEQSDYTDLPSITYAMGFARAYARAVGVDETAVAHDLRAELGNEFERPDPRPSYDPSDPARVPPSGLAIAGVVVALLIVIGIGIWYGSGMFGGDQEPAVAVAENSAPAPAVQSAAAPPPAEGGQVTLTANDEVWVRIYDADDQTLLLKTMAPGERYDVPPGANNPMINVGRPDQLTVTINGSNVAPLGDGSRAILDVPVSAAALRARGSGDGADAAAPSPAA</sequence>
<proteinExistence type="predicted"/>
<feature type="domain" description="Cytoskeleton protein RodZ-like C-terminal" evidence="3">
    <location>
        <begin position="174"/>
        <end position="238"/>
    </location>
</feature>
<reference evidence="4 5" key="1">
    <citation type="submission" date="2020-03" db="EMBL/GenBank/DDBJ databases">
        <title>Genomic Encyclopedia of Type Strains, Phase IV (KMG-IV): sequencing the most valuable type-strain genomes for metagenomic binning, comparative biology and taxonomic classification.</title>
        <authorList>
            <person name="Goeker M."/>
        </authorList>
    </citation>
    <scope>NUCLEOTIDE SEQUENCE [LARGE SCALE GENOMIC DNA]</scope>
    <source>
        <strain evidence="4 5">DSM 22753</strain>
    </source>
</reference>
<dbReference type="SUPFAM" id="SSF47413">
    <property type="entry name" value="lambda repressor-like DNA-binding domains"/>
    <property type="match status" value="1"/>
</dbReference>
<dbReference type="CDD" id="cd00093">
    <property type="entry name" value="HTH_XRE"/>
    <property type="match status" value="1"/>
</dbReference>
<evidence type="ECO:0000313" key="4">
    <source>
        <dbReference type="EMBL" id="NIJ23006.1"/>
    </source>
</evidence>